<dbReference type="SUPFAM" id="SSF52016">
    <property type="entry name" value="LeuD/IlvD-like"/>
    <property type="match status" value="1"/>
</dbReference>
<dbReference type="Gene3D" id="3.50.30.80">
    <property type="entry name" value="IlvD/EDD C-terminal domain-like"/>
    <property type="match status" value="1"/>
</dbReference>
<dbReference type="InterPro" id="IPR056740">
    <property type="entry name" value="ILV_EDD_C"/>
</dbReference>
<reference evidence="3 4" key="1">
    <citation type="journal article" date="2021" name="Nat. Plants">
        <title>The Taxus genome provides insights into paclitaxel biosynthesis.</title>
        <authorList>
            <person name="Xiong X."/>
            <person name="Gou J."/>
            <person name="Liao Q."/>
            <person name="Li Y."/>
            <person name="Zhou Q."/>
            <person name="Bi G."/>
            <person name="Li C."/>
            <person name="Du R."/>
            <person name="Wang X."/>
            <person name="Sun T."/>
            <person name="Guo L."/>
            <person name="Liang H."/>
            <person name="Lu P."/>
            <person name="Wu Y."/>
            <person name="Zhang Z."/>
            <person name="Ro D.K."/>
            <person name="Shang Y."/>
            <person name="Huang S."/>
            <person name="Yan J."/>
        </authorList>
    </citation>
    <scope>NUCLEOTIDE SEQUENCE [LARGE SCALE GENOMIC DNA]</scope>
    <source>
        <strain evidence="3">Ta-2019</strain>
    </source>
</reference>
<dbReference type="AlphaFoldDB" id="A0AA38LIR1"/>
<dbReference type="Proteomes" id="UP000824469">
    <property type="component" value="Unassembled WGS sequence"/>
</dbReference>
<protein>
    <recommendedName>
        <fullName evidence="2">Dihydroxy-acid/6-phosphogluconate dehydratase C-terminal domain-containing protein</fullName>
    </recommendedName>
</protein>
<accession>A0AA38LIR1</accession>
<feature type="non-terminal residue" evidence="3">
    <location>
        <position position="53"/>
    </location>
</feature>
<feature type="domain" description="Dihydroxy-acid/6-phosphogluconate dehydratase C-terminal" evidence="2">
    <location>
        <begin position="2"/>
        <end position="51"/>
    </location>
</feature>
<dbReference type="PANTHER" id="PTHR21000:SF5">
    <property type="entry name" value="DIHYDROXY-ACID DEHYDRATASE, MITOCHONDRIAL"/>
    <property type="match status" value="1"/>
</dbReference>
<evidence type="ECO:0000256" key="1">
    <source>
        <dbReference type="SAM" id="MobiDB-lite"/>
    </source>
</evidence>
<dbReference type="EMBL" id="JAHRHJ020000002">
    <property type="protein sequence ID" value="KAH9326133.1"/>
    <property type="molecule type" value="Genomic_DNA"/>
</dbReference>
<feature type="non-terminal residue" evidence="3">
    <location>
        <position position="1"/>
    </location>
</feature>
<sequence length="53" mass="6050">VGGPIALIQNGDTITIDVHRKRIDAALTEKEFAERREKWSPPPYKVNRGTLYK</sequence>
<dbReference type="InterPro" id="IPR042096">
    <property type="entry name" value="Dihydro-acid_dehy_C"/>
</dbReference>
<dbReference type="GO" id="GO:0009570">
    <property type="term" value="C:chloroplast stroma"/>
    <property type="evidence" value="ECO:0007669"/>
    <property type="project" value="TreeGrafter"/>
</dbReference>
<dbReference type="InterPro" id="IPR050165">
    <property type="entry name" value="DHAD_IlvD/Edd"/>
</dbReference>
<comment type="caution">
    <text evidence="3">The sequence shown here is derived from an EMBL/GenBank/DDBJ whole genome shotgun (WGS) entry which is preliminary data.</text>
</comment>
<evidence type="ECO:0000313" key="3">
    <source>
        <dbReference type="EMBL" id="KAH9326133.1"/>
    </source>
</evidence>
<feature type="region of interest" description="Disordered" evidence="1">
    <location>
        <begin position="34"/>
        <end position="53"/>
    </location>
</feature>
<evidence type="ECO:0000259" key="2">
    <source>
        <dbReference type="Pfam" id="PF24877"/>
    </source>
</evidence>
<name>A0AA38LIR1_TAXCH</name>
<dbReference type="GO" id="GO:0009082">
    <property type="term" value="P:branched-chain amino acid biosynthetic process"/>
    <property type="evidence" value="ECO:0007669"/>
    <property type="project" value="TreeGrafter"/>
</dbReference>
<organism evidence="3 4">
    <name type="scientific">Taxus chinensis</name>
    <name type="common">Chinese yew</name>
    <name type="synonym">Taxus wallichiana var. chinensis</name>
    <dbReference type="NCBI Taxonomy" id="29808"/>
    <lineage>
        <taxon>Eukaryota</taxon>
        <taxon>Viridiplantae</taxon>
        <taxon>Streptophyta</taxon>
        <taxon>Embryophyta</taxon>
        <taxon>Tracheophyta</taxon>
        <taxon>Spermatophyta</taxon>
        <taxon>Pinopsida</taxon>
        <taxon>Pinidae</taxon>
        <taxon>Conifers II</taxon>
        <taxon>Cupressales</taxon>
        <taxon>Taxaceae</taxon>
        <taxon>Taxus</taxon>
    </lineage>
</organism>
<gene>
    <name evidence="3" type="ORF">KI387_006311</name>
</gene>
<dbReference type="PANTHER" id="PTHR21000">
    <property type="entry name" value="DIHYDROXY-ACID DEHYDRATASE DAD"/>
    <property type="match status" value="1"/>
</dbReference>
<evidence type="ECO:0000313" key="4">
    <source>
        <dbReference type="Proteomes" id="UP000824469"/>
    </source>
</evidence>
<dbReference type="Pfam" id="PF24877">
    <property type="entry name" value="ILV_EDD_C"/>
    <property type="match status" value="1"/>
</dbReference>
<keyword evidence="4" id="KW-1185">Reference proteome</keyword>
<proteinExistence type="predicted"/>
<dbReference type="OMA" id="RREKWSP"/>
<dbReference type="GO" id="GO:0004160">
    <property type="term" value="F:dihydroxy-acid dehydratase activity"/>
    <property type="evidence" value="ECO:0007669"/>
    <property type="project" value="TreeGrafter"/>
</dbReference>